<protein>
    <submittedName>
        <fullName evidence="1">Uncharacterized protein</fullName>
    </submittedName>
</protein>
<accession>A0A9J5WM62</accession>
<dbReference type="AlphaFoldDB" id="A0A9J5WM62"/>
<dbReference type="EMBL" id="JACXVP010000011">
    <property type="protein sequence ID" value="KAG5576602.1"/>
    <property type="molecule type" value="Genomic_DNA"/>
</dbReference>
<reference evidence="1 2" key="1">
    <citation type="submission" date="2020-09" db="EMBL/GenBank/DDBJ databases">
        <title>De no assembly of potato wild relative species, Solanum commersonii.</title>
        <authorList>
            <person name="Cho K."/>
        </authorList>
    </citation>
    <scope>NUCLEOTIDE SEQUENCE [LARGE SCALE GENOMIC DNA]</scope>
    <source>
        <strain evidence="1">LZ3.2</strain>
        <tissue evidence="1">Leaf</tissue>
    </source>
</reference>
<organism evidence="1 2">
    <name type="scientific">Solanum commersonii</name>
    <name type="common">Commerson's wild potato</name>
    <name type="synonym">Commerson's nightshade</name>
    <dbReference type="NCBI Taxonomy" id="4109"/>
    <lineage>
        <taxon>Eukaryota</taxon>
        <taxon>Viridiplantae</taxon>
        <taxon>Streptophyta</taxon>
        <taxon>Embryophyta</taxon>
        <taxon>Tracheophyta</taxon>
        <taxon>Spermatophyta</taxon>
        <taxon>Magnoliopsida</taxon>
        <taxon>eudicotyledons</taxon>
        <taxon>Gunneridae</taxon>
        <taxon>Pentapetalae</taxon>
        <taxon>asterids</taxon>
        <taxon>lamiids</taxon>
        <taxon>Solanales</taxon>
        <taxon>Solanaceae</taxon>
        <taxon>Solanoideae</taxon>
        <taxon>Solaneae</taxon>
        <taxon>Solanum</taxon>
    </lineage>
</organism>
<proteinExistence type="predicted"/>
<evidence type="ECO:0000313" key="1">
    <source>
        <dbReference type="EMBL" id="KAG5576602.1"/>
    </source>
</evidence>
<dbReference type="Proteomes" id="UP000824120">
    <property type="component" value="Chromosome 11"/>
</dbReference>
<comment type="caution">
    <text evidence="1">The sequence shown here is derived from an EMBL/GenBank/DDBJ whole genome shotgun (WGS) entry which is preliminary data.</text>
</comment>
<keyword evidence="2" id="KW-1185">Reference proteome</keyword>
<sequence length="101" mass="10979">MAAGQQPIAGQALFDSLFPILQHPNANKLNAKLSNVPNSLPAEKVQYADMLKDPKPQQPNEDHIQVGVIADSEQQLTLQLTLEEGIQLVTTLVYAKCSGKD</sequence>
<name>A0A9J5WM62_SOLCO</name>
<gene>
    <name evidence="1" type="ORF">H5410_056736</name>
</gene>
<evidence type="ECO:0000313" key="2">
    <source>
        <dbReference type="Proteomes" id="UP000824120"/>
    </source>
</evidence>